<dbReference type="GO" id="GO:0009968">
    <property type="term" value="P:negative regulation of signal transduction"/>
    <property type="evidence" value="ECO:0007669"/>
    <property type="project" value="UniProtKB-KW"/>
</dbReference>
<dbReference type="InterPro" id="IPR036305">
    <property type="entry name" value="RGS_sf"/>
</dbReference>
<evidence type="ECO:0000259" key="3">
    <source>
        <dbReference type="PROSITE" id="PS50132"/>
    </source>
</evidence>
<sequence length="779" mass="89447">MLLMSSQSQPNQHHKDKMKGNNHSRIIHCTVTNSLDKGPTGKIMSRHLKDIYCVLLINLKLQEKSSIPPPTASKMNNFFSLRKLNYPYSFYLQDAIEKMRILRIEIPRSGFQKSYSYSIKDDLALELMHCFFEAKFLHYPGDRTRKLPKYDIPLQPTPKGVAILHQFVKKNGLNKALFPQILRSNFNSMDLFNLEKSIKTDKIYLSDSFVELLFIKCMGARPNVWSTNNAVDAIPRSIIENLENSDPENEETSIFNFDKFSFEDLIVYDEKEPLLNHNSHQPQDEDLVGSSESRKLFKLSNRPRSHLAPQSSDSESSTISPFTHKFFTNPESDAHTQYYVSNKGVRLFKDKKIGDAVQSIDYCFSGKALCQWIMDCCDVLYIQEACLLGQFFMKLKLIEPLNSLTQYPDRFKIGRSYLYKLTSNGREKCHWDKSNEEIVRNIKRIGAETRRGSMTSINMEYMQSNESVNDDDDDDSCSSVEKLNQMIINKIPQKKIILRDVLNDAGLRYLFRCHLENEYCVENYDAYHLLQAFRRDMKVLRKKLHKNKSMLQNKQYLLHTIPSNIDIDQHQQRAMKKSIRGCIKHANDCLANAYNIFGSYLVSGAINEVNINYNVKTQITNVMTHPKSPVSTAFFTPASTKFLLQGLETDSMVSVEISSNVEDDMVLSNVKSLSNGENDSGAMILGASIEDNDSLSDDQSTVLASPTLINHNILSTTDVPNEEIFSSSLFVLNRIYLLFDKVAKDLYVLMENDSLQKFIESDIYKQSSEKMKVFQVRGH</sequence>
<dbReference type="PANTHER" id="PTHR10845">
    <property type="entry name" value="REGULATOR OF G PROTEIN SIGNALING"/>
    <property type="match status" value="1"/>
</dbReference>
<evidence type="ECO:0000313" key="6">
    <source>
        <dbReference type="Proteomes" id="UP001360560"/>
    </source>
</evidence>
<feature type="compositionally biased region" description="Polar residues" evidence="2">
    <location>
        <begin position="1"/>
        <end position="11"/>
    </location>
</feature>
<accession>A0AAV5QJ37</accession>
<dbReference type="RefSeq" id="XP_064851385.1">
    <property type="nucleotide sequence ID" value="XM_064995313.1"/>
</dbReference>
<evidence type="ECO:0000313" key="5">
    <source>
        <dbReference type="EMBL" id="GMM34385.1"/>
    </source>
</evidence>
<dbReference type="CDD" id="cd04450">
    <property type="entry name" value="DEP_RGS7-like"/>
    <property type="match status" value="1"/>
</dbReference>
<feature type="compositionally biased region" description="Basic residues" evidence="2">
    <location>
        <begin position="12"/>
        <end position="22"/>
    </location>
</feature>
<feature type="region of interest" description="Disordered" evidence="2">
    <location>
        <begin position="1"/>
        <end position="22"/>
    </location>
</feature>
<dbReference type="EMBL" id="BTFZ01000002">
    <property type="protein sequence ID" value="GMM34385.1"/>
    <property type="molecule type" value="Genomic_DNA"/>
</dbReference>
<dbReference type="InterPro" id="IPR044926">
    <property type="entry name" value="RGS_subdomain_2"/>
</dbReference>
<dbReference type="InterPro" id="IPR058855">
    <property type="entry name" value="RGS1/SST2-like_Fungal-DR"/>
</dbReference>
<feature type="domain" description="DEP" evidence="4">
    <location>
        <begin position="359"/>
        <end position="423"/>
    </location>
</feature>
<proteinExistence type="predicted"/>
<evidence type="ECO:0000256" key="2">
    <source>
        <dbReference type="SAM" id="MobiDB-lite"/>
    </source>
</evidence>
<dbReference type="InterPro" id="IPR036390">
    <property type="entry name" value="WH_DNA-bd_sf"/>
</dbReference>
<dbReference type="InterPro" id="IPR000591">
    <property type="entry name" value="DEP_dom"/>
</dbReference>
<dbReference type="PROSITE" id="PS50186">
    <property type="entry name" value="DEP"/>
    <property type="match status" value="1"/>
</dbReference>
<dbReference type="GO" id="GO:0035556">
    <property type="term" value="P:intracellular signal transduction"/>
    <property type="evidence" value="ECO:0007669"/>
    <property type="project" value="InterPro"/>
</dbReference>
<evidence type="ECO:0000259" key="4">
    <source>
        <dbReference type="PROSITE" id="PS50186"/>
    </source>
</evidence>
<keyword evidence="6" id="KW-1185">Reference proteome</keyword>
<dbReference type="SMART" id="SM00049">
    <property type="entry name" value="DEP"/>
    <property type="match status" value="1"/>
</dbReference>
<dbReference type="PANTHER" id="PTHR10845:SF192">
    <property type="entry name" value="DOUBLE HIT, ISOFORM B"/>
    <property type="match status" value="1"/>
</dbReference>
<keyword evidence="1" id="KW-0734">Signal transduction inhibitor</keyword>
<dbReference type="GO" id="GO:0030695">
    <property type="term" value="F:GTPase regulator activity"/>
    <property type="evidence" value="ECO:0007669"/>
    <property type="project" value="UniProtKB-ARBA"/>
</dbReference>
<dbReference type="InterPro" id="IPR036388">
    <property type="entry name" value="WH-like_DNA-bd_sf"/>
</dbReference>
<name>A0AAV5QJ37_9ASCO</name>
<dbReference type="Gene3D" id="1.10.167.10">
    <property type="entry name" value="Regulator of G-protein Signalling 4, domain 2"/>
    <property type="match status" value="1"/>
</dbReference>
<dbReference type="SUPFAM" id="SSF48097">
    <property type="entry name" value="Regulator of G-protein signaling, RGS"/>
    <property type="match status" value="1"/>
</dbReference>
<dbReference type="AlphaFoldDB" id="A0AAV5QJ37"/>
<gene>
    <name evidence="5" type="ORF">DASC09_017100</name>
</gene>
<dbReference type="PROSITE" id="PS50132">
    <property type="entry name" value="RGS"/>
    <property type="match status" value="2"/>
</dbReference>
<evidence type="ECO:0000256" key="1">
    <source>
        <dbReference type="ARBA" id="ARBA00022700"/>
    </source>
</evidence>
<dbReference type="Pfam" id="PF25889">
    <property type="entry name" value="WHD_Fungal_DR"/>
    <property type="match status" value="1"/>
</dbReference>
<dbReference type="GeneID" id="90072364"/>
<dbReference type="Gene3D" id="1.10.10.10">
    <property type="entry name" value="Winged helix-like DNA-binding domain superfamily/Winged helix DNA-binding domain"/>
    <property type="match status" value="1"/>
</dbReference>
<organism evidence="5 6">
    <name type="scientific">Saccharomycopsis crataegensis</name>
    <dbReference type="NCBI Taxonomy" id="43959"/>
    <lineage>
        <taxon>Eukaryota</taxon>
        <taxon>Fungi</taxon>
        <taxon>Dikarya</taxon>
        <taxon>Ascomycota</taxon>
        <taxon>Saccharomycotina</taxon>
        <taxon>Saccharomycetes</taxon>
        <taxon>Saccharomycopsidaceae</taxon>
        <taxon>Saccharomycopsis</taxon>
    </lineage>
</organism>
<dbReference type="Pfam" id="PF00610">
    <property type="entry name" value="DEP"/>
    <property type="match status" value="1"/>
</dbReference>
<comment type="caution">
    <text evidence="5">The sequence shown here is derived from an EMBL/GenBank/DDBJ whole genome shotgun (WGS) entry which is preliminary data.</text>
</comment>
<dbReference type="Proteomes" id="UP001360560">
    <property type="component" value="Unassembled WGS sequence"/>
</dbReference>
<feature type="domain" description="RGS" evidence="3">
    <location>
        <begin position="738"/>
        <end position="766"/>
    </location>
</feature>
<feature type="domain" description="RGS" evidence="3">
    <location>
        <begin position="497"/>
        <end position="634"/>
    </location>
</feature>
<dbReference type="SUPFAM" id="SSF46785">
    <property type="entry name" value="Winged helix' DNA-binding domain"/>
    <property type="match status" value="1"/>
</dbReference>
<dbReference type="InterPro" id="IPR016137">
    <property type="entry name" value="RGS"/>
</dbReference>
<reference evidence="5 6" key="1">
    <citation type="journal article" date="2023" name="Elife">
        <title>Identification of key yeast species and microbe-microbe interactions impacting larval growth of Drosophila in the wild.</title>
        <authorList>
            <person name="Mure A."/>
            <person name="Sugiura Y."/>
            <person name="Maeda R."/>
            <person name="Honda K."/>
            <person name="Sakurai N."/>
            <person name="Takahashi Y."/>
            <person name="Watada M."/>
            <person name="Katoh T."/>
            <person name="Gotoh A."/>
            <person name="Gotoh Y."/>
            <person name="Taniguchi I."/>
            <person name="Nakamura K."/>
            <person name="Hayashi T."/>
            <person name="Katayama T."/>
            <person name="Uemura T."/>
            <person name="Hattori Y."/>
        </authorList>
    </citation>
    <scope>NUCLEOTIDE SEQUENCE [LARGE SCALE GENOMIC DNA]</scope>
    <source>
        <strain evidence="5 6">SC-9</strain>
    </source>
</reference>
<protein>
    <submittedName>
        <fullName evidence="5">GTPase-activating protein</fullName>
    </submittedName>
</protein>